<feature type="compositionally biased region" description="Basic and acidic residues" evidence="1">
    <location>
        <begin position="119"/>
        <end position="137"/>
    </location>
</feature>
<protein>
    <submittedName>
        <fullName evidence="3">Uncharacterized protein</fullName>
    </submittedName>
</protein>
<feature type="signal peptide" evidence="2">
    <location>
        <begin position="1"/>
        <end position="24"/>
    </location>
</feature>
<feature type="region of interest" description="Disordered" evidence="1">
    <location>
        <begin position="119"/>
        <end position="157"/>
    </location>
</feature>
<sequence length="157" mass="17180">MNLRPISACLAATAIVLGAGVALGAGSSSARPFGLAGCGAQPEDSRMVTTCGNDDDAPASGYMQALCTNLRIFWSTYTLEPNSTQQFVEDCGPGAHPILWNAQAQTLWQRQQQDEWNREQDDYWQRQQWQRDQDRQNRQLACPPGTTPGTMNGGTLC</sequence>
<accession>A0A370GSU2</accession>
<dbReference type="STRING" id="1210089.GCA_001613165_05625"/>
<gene>
    <name evidence="3" type="ORF">DFR68_110173</name>
</gene>
<comment type="caution">
    <text evidence="3">The sequence shown here is derived from an EMBL/GenBank/DDBJ whole genome shotgun (WGS) entry which is preliminary data.</text>
</comment>
<dbReference type="Proteomes" id="UP000255355">
    <property type="component" value="Unassembled WGS sequence"/>
</dbReference>
<evidence type="ECO:0000313" key="4">
    <source>
        <dbReference type="Proteomes" id="UP000255355"/>
    </source>
</evidence>
<proteinExistence type="predicted"/>
<keyword evidence="2" id="KW-0732">Signal</keyword>
<name>A0A370GSU2_9NOCA</name>
<dbReference type="EMBL" id="QQAZ01000010">
    <property type="protein sequence ID" value="RDI46767.1"/>
    <property type="molecule type" value="Genomic_DNA"/>
</dbReference>
<evidence type="ECO:0000256" key="1">
    <source>
        <dbReference type="SAM" id="MobiDB-lite"/>
    </source>
</evidence>
<dbReference type="RefSeq" id="WP_068026092.1">
    <property type="nucleotide sequence ID" value="NZ_QQAZ01000010.1"/>
</dbReference>
<feature type="chain" id="PRO_5017075407" evidence="2">
    <location>
        <begin position="25"/>
        <end position="157"/>
    </location>
</feature>
<evidence type="ECO:0000313" key="3">
    <source>
        <dbReference type="EMBL" id="RDI46767.1"/>
    </source>
</evidence>
<organism evidence="3 4">
    <name type="scientific">Nocardia mexicana</name>
    <dbReference type="NCBI Taxonomy" id="279262"/>
    <lineage>
        <taxon>Bacteria</taxon>
        <taxon>Bacillati</taxon>
        <taxon>Actinomycetota</taxon>
        <taxon>Actinomycetes</taxon>
        <taxon>Mycobacteriales</taxon>
        <taxon>Nocardiaceae</taxon>
        <taxon>Nocardia</taxon>
    </lineage>
</organism>
<evidence type="ECO:0000256" key="2">
    <source>
        <dbReference type="SAM" id="SignalP"/>
    </source>
</evidence>
<dbReference type="OrthoDB" id="4571480at2"/>
<dbReference type="AlphaFoldDB" id="A0A370GSU2"/>
<reference evidence="3 4" key="1">
    <citation type="submission" date="2018-07" db="EMBL/GenBank/DDBJ databases">
        <title>Genomic Encyclopedia of Type Strains, Phase IV (KMG-IV): sequencing the most valuable type-strain genomes for metagenomic binning, comparative biology and taxonomic classification.</title>
        <authorList>
            <person name="Goeker M."/>
        </authorList>
    </citation>
    <scope>NUCLEOTIDE SEQUENCE [LARGE SCALE GENOMIC DNA]</scope>
    <source>
        <strain evidence="3 4">DSM 44952</strain>
    </source>
</reference>
<feature type="compositionally biased region" description="Low complexity" evidence="1">
    <location>
        <begin position="143"/>
        <end position="157"/>
    </location>
</feature>
<keyword evidence="4" id="KW-1185">Reference proteome</keyword>